<feature type="compositionally biased region" description="Basic and acidic residues" evidence="9">
    <location>
        <begin position="200"/>
        <end position="230"/>
    </location>
</feature>
<feature type="compositionally biased region" description="Low complexity" evidence="9">
    <location>
        <begin position="1190"/>
        <end position="1201"/>
    </location>
</feature>
<dbReference type="Gene3D" id="2.60.40.60">
    <property type="entry name" value="Cadherins"/>
    <property type="match status" value="6"/>
</dbReference>
<feature type="domain" description="EGF-like" evidence="12">
    <location>
        <begin position="1720"/>
        <end position="1756"/>
    </location>
</feature>
<evidence type="ECO:0000256" key="8">
    <source>
        <dbReference type="PROSITE-ProRule" id="PRU00076"/>
    </source>
</evidence>
<feature type="disulfide bond" evidence="8">
    <location>
        <begin position="1746"/>
        <end position="1755"/>
    </location>
</feature>
<comment type="subcellular location">
    <subcellularLocation>
        <location evidence="1">Membrane</location>
    </subcellularLocation>
</comment>
<dbReference type="SMART" id="SM00282">
    <property type="entry name" value="LamG"/>
    <property type="match status" value="1"/>
</dbReference>
<dbReference type="PROSITE" id="PS50026">
    <property type="entry name" value="EGF_3"/>
    <property type="match status" value="3"/>
</dbReference>
<feature type="domain" description="Cadherin" evidence="13">
    <location>
        <begin position="1"/>
        <end position="91"/>
    </location>
</feature>
<keyword evidence="5 10" id="KW-0472">Membrane</keyword>
<dbReference type="InterPro" id="IPR013320">
    <property type="entry name" value="ConA-like_dom_sf"/>
</dbReference>
<dbReference type="SMART" id="SM00179">
    <property type="entry name" value="EGF_CA"/>
    <property type="match status" value="2"/>
</dbReference>
<accession>A0A8J5MUU3</accession>
<keyword evidence="10" id="KW-1133">Transmembrane helix</keyword>
<dbReference type="Proteomes" id="UP000747542">
    <property type="component" value="Unassembled WGS sequence"/>
</dbReference>
<dbReference type="PROSITE" id="PS00022">
    <property type="entry name" value="EGF_1"/>
    <property type="match status" value="3"/>
</dbReference>
<evidence type="ECO:0000259" key="12">
    <source>
        <dbReference type="PROSITE" id="PS50026"/>
    </source>
</evidence>
<organism evidence="14 15">
    <name type="scientific">Homarus americanus</name>
    <name type="common">American lobster</name>
    <dbReference type="NCBI Taxonomy" id="6706"/>
    <lineage>
        <taxon>Eukaryota</taxon>
        <taxon>Metazoa</taxon>
        <taxon>Ecdysozoa</taxon>
        <taxon>Arthropoda</taxon>
        <taxon>Crustacea</taxon>
        <taxon>Multicrustacea</taxon>
        <taxon>Malacostraca</taxon>
        <taxon>Eumalacostraca</taxon>
        <taxon>Eucarida</taxon>
        <taxon>Decapoda</taxon>
        <taxon>Pleocyemata</taxon>
        <taxon>Astacidea</taxon>
        <taxon>Nephropoidea</taxon>
        <taxon>Nephropidae</taxon>
        <taxon>Homarus</taxon>
    </lineage>
</organism>
<dbReference type="PROSITE" id="PS01187">
    <property type="entry name" value="EGF_CA"/>
    <property type="match status" value="1"/>
</dbReference>
<dbReference type="CDD" id="cd11304">
    <property type="entry name" value="Cadherin_repeat"/>
    <property type="match status" value="5"/>
</dbReference>
<gene>
    <name evidence="14" type="primary">CadN-L11</name>
    <name evidence="14" type="ORF">Hamer_G019083</name>
</gene>
<dbReference type="SMART" id="SM00181">
    <property type="entry name" value="EGF"/>
    <property type="match status" value="3"/>
</dbReference>
<feature type="compositionally biased region" description="Basic and acidic residues" evidence="9">
    <location>
        <begin position="1710"/>
        <end position="1719"/>
    </location>
</feature>
<dbReference type="GO" id="GO:0016477">
    <property type="term" value="P:cell migration"/>
    <property type="evidence" value="ECO:0007669"/>
    <property type="project" value="TreeGrafter"/>
</dbReference>
<dbReference type="CDD" id="cd00054">
    <property type="entry name" value="EGF_CA"/>
    <property type="match status" value="2"/>
</dbReference>
<feature type="compositionally biased region" description="Basic and acidic residues" evidence="9">
    <location>
        <begin position="1271"/>
        <end position="1294"/>
    </location>
</feature>
<feature type="transmembrane region" description="Helical" evidence="10">
    <location>
        <begin position="1771"/>
        <end position="1792"/>
    </location>
</feature>
<evidence type="ECO:0000313" key="14">
    <source>
        <dbReference type="EMBL" id="KAG7163819.1"/>
    </source>
</evidence>
<dbReference type="PANTHER" id="PTHR24027:SF438">
    <property type="entry name" value="CADHERIN 23"/>
    <property type="match status" value="1"/>
</dbReference>
<dbReference type="EMBL" id="JAHLQT010026149">
    <property type="protein sequence ID" value="KAG7163819.1"/>
    <property type="molecule type" value="Genomic_DNA"/>
</dbReference>
<dbReference type="InterPro" id="IPR001791">
    <property type="entry name" value="Laminin_G"/>
</dbReference>
<dbReference type="InterPro" id="IPR000742">
    <property type="entry name" value="EGF"/>
</dbReference>
<dbReference type="PROSITE" id="PS50268">
    <property type="entry name" value="CADHERIN_2"/>
    <property type="match status" value="6"/>
</dbReference>
<evidence type="ECO:0000259" key="11">
    <source>
        <dbReference type="PROSITE" id="PS50025"/>
    </source>
</evidence>
<keyword evidence="15" id="KW-1185">Reference proteome</keyword>
<keyword evidence="3" id="KW-0677">Repeat</keyword>
<dbReference type="GO" id="GO:0048513">
    <property type="term" value="P:animal organ development"/>
    <property type="evidence" value="ECO:0007669"/>
    <property type="project" value="UniProtKB-ARBA"/>
</dbReference>
<feature type="region of interest" description="Disordered" evidence="9">
    <location>
        <begin position="511"/>
        <end position="540"/>
    </location>
</feature>
<dbReference type="FunFam" id="2.10.25.10:FF:000031">
    <property type="entry name" value="neurogenic locus notch homolog protein 3"/>
    <property type="match status" value="1"/>
</dbReference>
<evidence type="ECO:0000256" key="7">
    <source>
        <dbReference type="PROSITE-ProRule" id="PRU00043"/>
    </source>
</evidence>
<dbReference type="GO" id="GO:0007163">
    <property type="term" value="P:establishment or maintenance of cell polarity"/>
    <property type="evidence" value="ECO:0007669"/>
    <property type="project" value="UniProtKB-ARBA"/>
</dbReference>
<feature type="region of interest" description="Disordered" evidence="9">
    <location>
        <begin position="2035"/>
        <end position="2059"/>
    </location>
</feature>
<keyword evidence="2 8" id="KW-0245">EGF-like domain</keyword>
<feature type="non-terminal residue" evidence="14">
    <location>
        <position position="2081"/>
    </location>
</feature>
<dbReference type="InterPro" id="IPR020894">
    <property type="entry name" value="Cadherin_CS"/>
</dbReference>
<dbReference type="InterPro" id="IPR015919">
    <property type="entry name" value="Cadherin-like_sf"/>
</dbReference>
<feature type="region of interest" description="Disordered" evidence="9">
    <location>
        <begin position="1163"/>
        <end position="1201"/>
    </location>
</feature>
<evidence type="ECO:0000259" key="13">
    <source>
        <dbReference type="PROSITE" id="PS50268"/>
    </source>
</evidence>
<feature type="region of interest" description="Disordered" evidence="9">
    <location>
        <begin position="185"/>
        <end position="308"/>
    </location>
</feature>
<feature type="compositionally biased region" description="Low complexity" evidence="9">
    <location>
        <begin position="2035"/>
        <end position="2057"/>
    </location>
</feature>
<feature type="compositionally biased region" description="Basic and acidic residues" evidence="9">
    <location>
        <begin position="1682"/>
        <end position="1696"/>
    </location>
</feature>
<feature type="domain" description="Laminin G" evidence="11">
    <location>
        <begin position="1371"/>
        <end position="1570"/>
    </location>
</feature>
<feature type="domain" description="EGF-like" evidence="12">
    <location>
        <begin position="1573"/>
        <end position="1611"/>
    </location>
</feature>
<dbReference type="PANTHER" id="PTHR24027">
    <property type="entry name" value="CADHERIN-23"/>
    <property type="match status" value="1"/>
</dbReference>
<keyword evidence="4 7" id="KW-0106">Calcium</keyword>
<dbReference type="Gene3D" id="2.60.120.200">
    <property type="match status" value="1"/>
</dbReference>
<dbReference type="FunFam" id="2.60.40.60:FF:000112">
    <property type="entry name" value="neural-cadherin isoform X1"/>
    <property type="match status" value="1"/>
</dbReference>
<evidence type="ECO:0000256" key="2">
    <source>
        <dbReference type="ARBA" id="ARBA00022536"/>
    </source>
</evidence>
<evidence type="ECO:0000256" key="5">
    <source>
        <dbReference type="ARBA" id="ARBA00023136"/>
    </source>
</evidence>
<dbReference type="CDD" id="cd00053">
    <property type="entry name" value="EGF"/>
    <property type="match status" value="1"/>
</dbReference>
<feature type="region of interest" description="Disordered" evidence="9">
    <location>
        <begin position="1264"/>
        <end position="1302"/>
    </location>
</feature>
<feature type="compositionally biased region" description="Basic residues" evidence="9">
    <location>
        <begin position="293"/>
        <end position="303"/>
    </location>
</feature>
<comment type="caution">
    <text evidence="8">Lacks conserved residue(s) required for the propagation of feature annotation.</text>
</comment>
<evidence type="ECO:0000313" key="15">
    <source>
        <dbReference type="Proteomes" id="UP000747542"/>
    </source>
</evidence>
<dbReference type="GO" id="GO:0045296">
    <property type="term" value="F:cadherin binding"/>
    <property type="evidence" value="ECO:0007669"/>
    <property type="project" value="TreeGrafter"/>
</dbReference>
<evidence type="ECO:0000256" key="9">
    <source>
        <dbReference type="SAM" id="MobiDB-lite"/>
    </source>
</evidence>
<dbReference type="InterPro" id="IPR039808">
    <property type="entry name" value="Cadherin"/>
</dbReference>
<feature type="domain" description="Cadherin" evidence="13">
    <location>
        <begin position="885"/>
        <end position="1002"/>
    </location>
</feature>
<feature type="domain" description="Cadherin" evidence="13">
    <location>
        <begin position="101"/>
        <end position="209"/>
    </location>
</feature>
<dbReference type="InterPro" id="IPR009030">
    <property type="entry name" value="Growth_fac_rcpt_cys_sf"/>
</dbReference>
<feature type="compositionally biased region" description="Acidic residues" evidence="9">
    <location>
        <begin position="527"/>
        <end position="540"/>
    </location>
</feature>
<feature type="domain" description="EGF-like" evidence="12">
    <location>
        <begin position="1332"/>
        <end position="1368"/>
    </location>
</feature>
<evidence type="ECO:0000256" key="3">
    <source>
        <dbReference type="ARBA" id="ARBA00022737"/>
    </source>
</evidence>
<feature type="domain" description="Cadherin" evidence="13">
    <location>
        <begin position="782"/>
        <end position="885"/>
    </location>
</feature>
<evidence type="ECO:0000256" key="10">
    <source>
        <dbReference type="SAM" id="Phobius"/>
    </source>
</evidence>
<feature type="region of interest" description="Disordered" evidence="9">
    <location>
        <begin position="422"/>
        <end position="495"/>
    </location>
</feature>
<dbReference type="InterPro" id="IPR018097">
    <property type="entry name" value="EGF_Ca-bd_CS"/>
</dbReference>
<name>A0A8J5MUU3_HOMAM</name>
<dbReference type="Pfam" id="PF00028">
    <property type="entry name" value="Cadherin"/>
    <property type="match status" value="3"/>
</dbReference>
<dbReference type="Pfam" id="PF02210">
    <property type="entry name" value="Laminin_G_2"/>
    <property type="match status" value="1"/>
</dbReference>
<feature type="compositionally biased region" description="Polar residues" evidence="9">
    <location>
        <begin position="231"/>
        <end position="246"/>
    </location>
</feature>
<proteinExistence type="predicted"/>
<dbReference type="GO" id="GO:0005509">
    <property type="term" value="F:calcium ion binding"/>
    <property type="evidence" value="ECO:0007669"/>
    <property type="project" value="UniProtKB-UniRule"/>
</dbReference>
<dbReference type="PROSITE" id="PS00010">
    <property type="entry name" value="ASX_HYDROXYL"/>
    <property type="match status" value="1"/>
</dbReference>
<feature type="compositionally biased region" description="Basic and acidic residues" evidence="9">
    <location>
        <begin position="247"/>
        <end position="258"/>
    </location>
</feature>
<keyword evidence="6 8" id="KW-1015">Disulfide bond</keyword>
<keyword evidence="10" id="KW-0812">Transmembrane</keyword>
<feature type="domain" description="Cadherin" evidence="13">
    <location>
        <begin position="566"/>
        <end position="677"/>
    </location>
</feature>
<dbReference type="InterPro" id="IPR001881">
    <property type="entry name" value="EGF-like_Ca-bd_dom"/>
</dbReference>
<dbReference type="PROSITE" id="PS00232">
    <property type="entry name" value="CADHERIN_1"/>
    <property type="match status" value="1"/>
</dbReference>
<feature type="region of interest" description="Disordered" evidence="9">
    <location>
        <begin position="1678"/>
        <end position="1719"/>
    </location>
</feature>
<feature type="compositionally biased region" description="Basic and acidic residues" evidence="9">
    <location>
        <begin position="271"/>
        <end position="282"/>
    </location>
</feature>
<feature type="domain" description="Cadherin" evidence="13">
    <location>
        <begin position="722"/>
        <end position="781"/>
    </location>
</feature>
<feature type="disulfide bond" evidence="8">
    <location>
        <begin position="1601"/>
        <end position="1610"/>
    </location>
</feature>
<dbReference type="PROSITE" id="PS01186">
    <property type="entry name" value="EGF_2"/>
    <property type="match status" value="1"/>
</dbReference>
<dbReference type="Gene3D" id="2.10.25.10">
    <property type="entry name" value="Laminin"/>
    <property type="match status" value="2"/>
</dbReference>
<dbReference type="SUPFAM" id="SSF49899">
    <property type="entry name" value="Concanavalin A-like lectins/glucanases"/>
    <property type="match status" value="1"/>
</dbReference>
<dbReference type="PRINTS" id="PR00205">
    <property type="entry name" value="CADHERIN"/>
</dbReference>
<reference evidence="14" key="1">
    <citation type="journal article" date="2021" name="Sci. Adv.">
        <title>The American lobster genome reveals insights on longevity, neural, and immune adaptations.</title>
        <authorList>
            <person name="Polinski J.M."/>
            <person name="Zimin A.V."/>
            <person name="Clark K.F."/>
            <person name="Kohn A.B."/>
            <person name="Sadowski N."/>
            <person name="Timp W."/>
            <person name="Ptitsyn A."/>
            <person name="Khanna P."/>
            <person name="Romanova D.Y."/>
            <person name="Williams P."/>
            <person name="Greenwood S.J."/>
            <person name="Moroz L.L."/>
            <person name="Walt D.R."/>
            <person name="Bodnar A.G."/>
        </authorList>
    </citation>
    <scope>NUCLEOTIDE SEQUENCE</scope>
    <source>
        <strain evidence="14">GMGI-L3</strain>
    </source>
</reference>
<feature type="disulfide bond" evidence="8">
    <location>
        <begin position="1358"/>
        <end position="1367"/>
    </location>
</feature>
<dbReference type="SUPFAM" id="SSF49313">
    <property type="entry name" value="Cadherin-like"/>
    <property type="match status" value="6"/>
</dbReference>
<evidence type="ECO:0000256" key="4">
    <source>
        <dbReference type="ARBA" id="ARBA00022837"/>
    </source>
</evidence>
<dbReference type="SMART" id="SM00112">
    <property type="entry name" value="CA"/>
    <property type="match status" value="5"/>
</dbReference>
<dbReference type="InterPro" id="IPR002126">
    <property type="entry name" value="Cadherin-like_dom"/>
</dbReference>
<dbReference type="GO" id="GO:0008013">
    <property type="term" value="F:beta-catenin binding"/>
    <property type="evidence" value="ECO:0007669"/>
    <property type="project" value="TreeGrafter"/>
</dbReference>
<evidence type="ECO:0000256" key="1">
    <source>
        <dbReference type="ARBA" id="ARBA00004370"/>
    </source>
</evidence>
<protein>
    <submittedName>
        <fullName evidence="14">Neural-cadherin-like 11</fullName>
    </submittedName>
</protein>
<dbReference type="GO" id="GO:0001736">
    <property type="term" value="P:establishment of planar polarity"/>
    <property type="evidence" value="ECO:0007669"/>
    <property type="project" value="UniProtKB-ARBA"/>
</dbReference>
<dbReference type="CDD" id="cd00110">
    <property type="entry name" value="LamG"/>
    <property type="match status" value="1"/>
</dbReference>
<feature type="compositionally biased region" description="Polar residues" evidence="9">
    <location>
        <begin position="449"/>
        <end position="471"/>
    </location>
</feature>
<evidence type="ECO:0000256" key="6">
    <source>
        <dbReference type="ARBA" id="ARBA00023157"/>
    </source>
</evidence>
<dbReference type="PROSITE" id="PS50025">
    <property type="entry name" value="LAM_G_DOMAIN"/>
    <property type="match status" value="1"/>
</dbReference>
<comment type="caution">
    <text evidence="14">The sequence shown here is derived from an EMBL/GenBank/DDBJ whole genome shotgun (WGS) entry which is preliminary data.</text>
</comment>
<sequence>MPEDAPVEATVLTVAATHRHGRAVRYSITGGNRDGLFTIDQHTGVITLAAALDYEIYDKHELVVAAEAGGETVHAIVQMQVGDVNDNPPYFLGPDLTVTVIEEDDRDLPLVLAEVEAEDRDRRDQQRLVYSVEGDGVDGYSPSNAFFGINTRTGQLLQLRALDRDPPEGKRAWRVRVQVRDGQPLKEEPLSTFPLTTLYHDSREESERRVKTERKTRSLEKGRRERKVENESQTARYIPFISQTSLENKKQRDDERKYHTQRSRPVFSQITEKESKESERKAQTPTSPAKVSRTFRSKVKQRAKPAAVVSHHLPDTITGSSSNKVDLSTFTTSSSDKLKSINKLIEKSIVNGLATSSTNKVEDINELSTNSSYVFKGFLGHLDDDSSKANLVVKSSGSINPSEQRLMASYNSQVNSLLVDVKHEHQLPRPGLTTRKRSLAESDRAHASTAPSTSRGTTRSKRNTLTYNNNSERPDGSSRRSRAANVSRSGSWSHSVGGCDDLQSFFWRSEGSTERGFGGDASGRSEGDDDDDDDEDDDDDDERVHMVEMMVTVMVKDINDNSPVFPNVTMFGEVQENGPIDLSVAVISAWDADDTSEGTNARLSYSIEKNVIDERTGEAIFAVHPETGLVRTALCCLDRETTPEYFIQVVASDGGGLKGTGTVVVRLADVNDNSPRLARREWELEMDETWGSGPPSDDTILEVVEASGWGWEHFGVRCVGGTGLLYAIKTLDYEDETHRRGFRFLVQVTDMGRGGWKDPRHLDAAWVSVRLRDINDNPPRFHRPHAHVTVREDAAPGTLLAALPAHDPDMIGQQKVQYHLTGGWDALTVDSEGDVTLLKALDREASRGAMSEARIIAVDSGSPPLSSTATLTITITDVNDSPPRLLPPTVFHIPEGAPATRLGVLKATDDDLWALGHGPPFNLTLAPSNPPHVLCYINLEFIPHLDSGRGGAEVWTVGGVDREEYRELRVGVWVADAGGLAAHQMVTVVIDDLNDNPMKPAAKTVYMWKTQGGGSDAPLGRVYVQDPDDWDLGDKSFQWAGPPNPLFSLNTSDGTVFASSLVREGRYDLQFLVSDLVWGQRGVAANVTVLVKLLTSEAIAHATPITLTPTTPTHLTKGWTPRAGGGGLGRLVAGVLSVVGEDSHTVEVVSVYVYHDPQYDSFHDSNVSEDPPLGSYSNDDTFHPSRLHMRPSTTRPSISTSSYVNLNRNSLTPESSSACVWLSVRTKTDGGSSEGTFVNPIKLQGLLALNTHELEMATNLTVVVGSPGPSVDEHKDTTTEEYPHSPRPYHDHDPSSAASRASTTLPLQVVDTNATSLVTPRLTRTLACCAHEPDTCTPTTCLNGGRCVASSGGNRCVCPGRSWGSRCKVLTRTFRGSGWAWVDSLLPCLPTTLSLRLLTHNPHALILYSGPLAPIARNPHSPPTPMIALQLVLGRPQLLIEGAVGSLSLEVNTTLNDGDWHTLHLHFSSQGVAMMIDLCGRGWEDADTRDGSHCMARSSWINPGDAGTWSGSGPLQVGGLAHTSPRPHAHGWRNAPSEHPLNGCVSHLTVNGRLVDLGEPAYSRASESGCHSQEAACVGGRGSCGLRGQCVGGLNHPECECDPGWTGDECATPTVPASLRPSSYYKVALSFTPPPRAITAQVRLRTRGAIHGLLLRLSAQHGSASFSIHCGRRGRLATTERLPADPHPHDNRRGGRGESAADALRRRQARRSDRGRPTGDVDECLWKPCLHGGSCYNQRSGFLCVCSPGHTGEYCQWTTVAGAAHPSAAPAAILGLCVSLLILVLLGVLYSVRLRRRRTNLVPGGLVGGAGGEDVTVVDAKYSDIDDTDLRSLRPDDTQETLVECLKLKVASCGQSGITDDQQSKDVSFLTSMNLGSPEGAMEGTKPEILLAKDDLRAYAYEGDGSSSSSITSAISGLRVELDEGWDIKPLVPGFLQVIDLLRNLPEKSCPDAGHQHGRGAKEPQEAVMLRKQKSPNLSGLVTRRFLPSPDGNDEIILDASRYLDSSSRCTDSSSRCADSSSRCADNRCRSADSSSRCADSSSRCADSSSRCADSSSKCNDGNYKCNESGFSSDGEVSTVC</sequence>
<dbReference type="GO" id="GO:0007156">
    <property type="term" value="P:homophilic cell adhesion via plasma membrane adhesion molecules"/>
    <property type="evidence" value="ECO:0007669"/>
    <property type="project" value="InterPro"/>
</dbReference>
<dbReference type="SUPFAM" id="SSF57184">
    <property type="entry name" value="Growth factor receptor domain"/>
    <property type="match status" value="1"/>
</dbReference>
<dbReference type="GO" id="GO:0016342">
    <property type="term" value="C:catenin complex"/>
    <property type="evidence" value="ECO:0007669"/>
    <property type="project" value="TreeGrafter"/>
</dbReference>
<dbReference type="InterPro" id="IPR000152">
    <property type="entry name" value="EGF-type_Asp/Asn_hydroxyl_site"/>
</dbReference>